<dbReference type="EMBL" id="JAAALK010000085">
    <property type="protein sequence ID" value="KAG8083314.1"/>
    <property type="molecule type" value="Genomic_DNA"/>
</dbReference>
<dbReference type="AlphaFoldDB" id="A0A8J5W701"/>
<proteinExistence type="predicted"/>
<reference evidence="1" key="2">
    <citation type="submission" date="2021-02" db="EMBL/GenBank/DDBJ databases">
        <authorList>
            <person name="Kimball J.A."/>
            <person name="Haas M.W."/>
            <person name="Macchietto M."/>
            <person name="Kono T."/>
            <person name="Duquette J."/>
            <person name="Shao M."/>
        </authorList>
    </citation>
    <scope>NUCLEOTIDE SEQUENCE</scope>
    <source>
        <tissue evidence="1">Fresh leaf tissue</tissue>
    </source>
</reference>
<accession>A0A8J5W701</accession>
<evidence type="ECO:0000313" key="1">
    <source>
        <dbReference type="EMBL" id="KAG8083314.1"/>
    </source>
</evidence>
<dbReference type="OrthoDB" id="424302at2759"/>
<name>A0A8J5W701_ZIZPA</name>
<organism evidence="1 2">
    <name type="scientific">Zizania palustris</name>
    <name type="common">Northern wild rice</name>
    <dbReference type="NCBI Taxonomy" id="103762"/>
    <lineage>
        <taxon>Eukaryota</taxon>
        <taxon>Viridiplantae</taxon>
        <taxon>Streptophyta</taxon>
        <taxon>Embryophyta</taxon>
        <taxon>Tracheophyta</taxon>
        <taxon>Spermatophyta</taxon>
        <taxon>Magnoliopsida</taxon>
        <taxon>Liliopsida</taxon>
        <taxon>Poales</taxon>
        <taxon>Poaceae</taxon>
        <taxon>BOP clade</taxon>
        <taxon>Oryzoideae</taxon>
        <taxon>Oryzeae</taxon>
        <taxon>Zizaniinae</taxon>
        <taxon>Zizania</taxon>
    </lineage>
</organism>
<sequence>MATAEATPKDKKASLVIHGLVDKVIAGIMYMMNLCIPPYIQKCVRWTLRVTSIHGLLAPLSFLGSVEVSFPERPDMKSVVLKEQPFSLQRETSMNRSFVMLLTFNFSDGYACSSSSIEWPVDFLAFMR</sequence>
<protein>
    <submittedName>
        <fullName evidence="1">Uncharacterized protein</fullName>
    </submittedName>
</protein>
<evidence type="ECO:0000313" key="2">
    <source>
        <dbReference type="Proteomes" id="UP000729402"/>
    </source>
</evidence>
<reference evidence="1" key="1">
    <citation type="journal article" date="2021" name="bioRxiv">
        <title>Whole Genome Assembly and Annotation of Northern Wild Rice, Zizania palustris L., Supports a Whole Genome Duplication in the Zizania Genus.</title>
        <authorList>
            <person name="Haas M."/>
            <person name="Kono T."/>
            <person name="Macchietto M."/>
            <person name="Millas R."/>
            <person name="McGilp L."/>
            <person name="Shao M."/>
            <person name="Duquette J."/>
            <person name="Hirsch C.N."/>
            <person name="Kimball J."/>
        </authorList>
    </citation>
    <scope>NUCLEOTIDE SEQUENCE</scope>
    <source>
        <tissue evidence="1">Fresh leaf tissue</tissue>
    </source>
</reference>
<dbReference type="Proteomes" id="UP000729402">
    <property type="component" value="Unassembled WGS sequence"/>
</dbReference>
<comment type="caution">
    <text evidence="1">The sequence shown here is derived from an EMBL/GenBank/DDBJ whole genome shotgun (WGS) entry which is preliminary data.</text>
</comment>
<gene>
    <name evidence="1" type="ORF">GUJ93_ZPchr0015g6886</name>
</gene>
<keyword evidence="2" id="KW-1185">Reference proteome</keyword>